<dbReference type="PROSITE" id="PS50088">
    <property type="entry name" value="ANK_REPEAT"/>
    <property type="match status" value="3"/>
</dbReference>
<dbReference type="Pfam" id="PF12796">
    <property type="entry name" value="Ank_2"/>
    <property type="match status" value="2"/>
</dbReference>
<evidence type="ECO:0000313" key="4">
    <source>
        <dbReference type="EMBL" id="CAE0374846.1"/>
    </source>
</evidence>
<dbReference type="EMBL" id="HBIJ01023658">
    <property type="protein sequence ID" value="CAE0374846.1"/>
    <property type="molecule type" value="Transcribed_RNA"/>
</dbReference>
<feature type="repeat" description="ANK" evidence="3">
    <location>
        <begin position="83"/>
        <end position="115"/>
    </location>
</feature>
<dbReference type="SUPFAM" id="SSF48403">
    <property type="entry name" value="Ankyrin repeat"/>
    <property type="match status" value="1"/>
</dbReference>
<dbReference type="InterPro" id="IPR002110">
    <property type="entry name" value="Ankyrin_rpt"/>
</dbReference>
<reference evidence="4" key="1">
    <citation type="submission" date="2021-01" db="EMBL/GenBank/DDBJ databases">
        <authorList>
            <person name="Corre E."/>
            <person name="Pelletier E."/>
            <person name="Niang G."/>
            <person name="Scheremetjew M."/>
            <person name="Finn R."/>
            <person name="Kale V."/>
            <person name="Holt S."/>
            <person name="Cochrane G."/>
            <person name="Meng A."/>
            <person name="Brown T."/>
            <person name="Cohen L."/>
        </authorList>
    </citation>
    <scope>NUCLEOTIDE SEQUENCE</scope>
    <source>
        <strain evidence="4">CCMP1510</strain>
    </source>
</reference>
<dbReference type="InterPro" id="IPR036770">
    <property type="entry name" value="Ankyrin_rpt-contain_sf"/>
</dbReference>
<accession>A0A7S3K6F1</accession>
<organism evidence="4">
    <name type="scientific">Aureoumbra lagunensis</name>
    <dbReference type="NCBI Taxonomy" id="44058"/>
    <lineage>
        <taxon>Eukaryota</taxon>
        <taxon>Sar</taxon>
        <taxon>Stramenopiles</taxon>
        <taxon>Ochrophyta</taxon>
        <taxon>Pelagophyceae</taxon>
        <taxon>Pelagomonadales</taxon>
        <taxon>Aureoumbra</taxon>
    </lineage>
</organism>
<dbReference type="PANTHER" id="PTHR24201">
    <property type="entry name" value="ANK_REP_REGION DOMAIN-CONTAINING PROTEIN"/>
    <property type="match status" value="1"/>
</dbReference>
<dbReference type="SMART" id="SM00248">
    <property type="entry name" value="ANK"/>
    <property type="match status" value="5"/>
</dbReference>
<protein>
    <submittedName>
        <fullName evidence="4">Uncharacterized protein</fullName>
    </submittedName>
</protein>
<evidence type="ECO:0000256" key="1">
    <source>
        <dbReference type="ARBA" id="ARBA00022737"/>
    </source>
</evidence>
<name>A0A7S3K6F1_9STRA</name>
<feature type="repeat" description="ANK" evidence="3">
    <location>
        <begin position="150"/>
        <end position="182"/>
    </location>
</feature>
<dbReference type="AlphaFoldDB" id="A0A7S3K6F1"/>
<dbReference type="PANTHER" id="PTHR24201:SF14">
    <property type="entry name" value="CYCLIN-DEPENDENT KINASE 4 INHIBITOR C-LIKE"/>
    <property type="match status" value="1"/>
</dbReference>
<dbReference type="Gene3D" id="1.25.40.20">
    <property type="entry name" value="Ankyrin repeat-containing domain"/>
    <property type="match status" value="2"/>
</dbReference>
<gene>
    <name evidence="4" type="ORF">ALAG00032_LOCUS15650</name>
</gene>
<sequence length="238" mass="25724">MRRKQYELGAGLFATQQSSMHKCAASDDMSGVKKFRGGLHPTEIDAQDRWGNTALALACQRGHTNVVRTLLEDGASLSVQNSKGQSPMHIAVIGGHIETMKILAEYGADSCVRDNTGSLPAHYAAQADDIQALEALLDISRETLNGRMHNGMTPAHTAALFDSPNALRFLHEHSAQCNLLSNIDLAGETCAHKAARVQALRALHYLESIGALSSSLCNYEGDSASHLAKDQLSAWRFE</sequence>
<dbReference type="GO" id="GO:0005634">
    <property type="term" value="C:nucleus"/>
    <property type="evidence" value="ECO:0007669"/>
    <property type="project" value="TreeGrafter"/>
</dbReference>
<dbReference type="PROSITE" id="PS50297">
    <property type="entry name" value="ANK_REP_REGION"/>
    <property type="match status" value="2"/>
</dbReference>
<evidence type="ECO:0000256" key="3">
    <source>
        <dbReference type="PROSITE-ProRule" id="PRU00023"/>
    </source>
</evidence>
<keyword evidence="1" id="KW-0677">Repeat</keyword>
<evidence type="ECO:0000256" key="2">
    <source>
        <dbReference type="ARBA" id="ARBA00023043"/>
    </source>
</evidence>
<dbReference type="InterPro" id="IPR050776">
    <property type="entry name" value="Ank_Repeat/CDKN_Inhibitor"/>
</dbReference>
<keyword evidence="2 3" id="KW-0040">ANK repeat</keyword>
<feature type="repeat" description="ANK" evidence="3">
    <location>
        <begin position="50"/>
        <end position="82"/>
    </location>
</feature>
<proteinExistence type="predicted"/>